<dbReference type="OrthoDB" id="5289754at2"/>
<dbReference type="Gene3D" id="1.10.10.10">
    <property type="entry name" value="Winged helix-like DNA-binding domain superfamily/Winged helix DNA-binding domain"/>
    <property type="match status" value="1"/>
</dbReference>
<dbReference type="Gene3D" id="3.40.190.10">
    <property type="entry name" value="Periplasmic binding protein-like II"/>
    <property type="match status" value="2"/>
</dbReference>
<dbReference type="PANTHER" id="PTHR30126">
    <property type="entry name" value="HTH-TYPE TRANSCRIPTIONAL REGULATOR"/>
    <property type="match status" value="1"/>
</dbReference>
<dbReference type="GO" id="GO:0000976">
    <property type="term" value="F:transcription cis-regulatory region binding"/>
    <property type="evidence" value="ECO:0007669"/>
    <property type="project" value="TreeGrafter"/>
</dbReference>
<protein>
    <submittedName>
        <fullName evidence="6">LysR family transcriptional regulator</fullName>
    </submittedName>
</protein>
<comment type="similarity">
    <text evidence="1">Belongs to the LysR transcriptional regulatory family.</text>
</comment>
<dbReference type="InterPro" id="IPR036388">
    <property type="entry name" value="WH-like_DNA-bd_sf"/>
</dbReference>
<dbReference type="RefSeq" id="WP_144388972.1">
    <property type="nucleotide sequence ID" value="NZ_CANNCB010000046.1"/>
</dbReference>
<comment type="caution">
    <text evidence="6">The sequence shown here is derived from an EMBL/GenBank/DDBJ whole genome shotgun (WGS) entry which is preliminary data.</text>
</comment>
<dbReference type="InterPro" id="IPR000847">
    <property type="entry name" value="LysR_HTH_N"/>
</dbReference>
<dbReference type="SUPFAM" id="SSF53850">
    <property type="entry name" value="Periplasmic binding protein-like II"/>
    <property type="match status" value="1"/>
</dbReference>
<evidence type="ECO:0000256" key="2">
    <source>
        <dbReference type="ARBA" id="ARBA00023015"/>
    </source>
</evidence>
<evidence type="ECO:0000256" key="3">
    <source>
        <dbReference type="ARBA" id="ARBA00023125"/>
    </source>
</evidence>
<dbReference type="Pfam" id="PF03466">
    <property type="entry name" value="LysR_substrate"/>
    <property type="match status" value="1"/>
</dbReference>
<keyword evidence="4" id="KW-0804">Transcription</keyword>
<dbReference type="PROSITE" id="PS50931">
    <property type="entry name" value="HTH_LYSR"/>
    <property type="match status" value="1"/>
</dbReference>
<dbReference type="InterPro" id="IPR036390">
    <property type="entry name" value="WH_DNA-bd_sf"/>
</dbReference>
<gene>
    <name evidence="6" type="ORF">FOF44_15555</name>
</gene>
<proteinExistence type="inferred from homology"/>
<dbReference type="GO" id="GO:0003700">
    <property type="term" value="F:DNA-binding transcription factor activity"/>
    <property type="evidence" value="ECO:0007669"/>
    <property type="project" value="InterPro"/>
</dbReference>
<evidence type="ECO:0000259" key="5">
    <source>
        <dbReference type="PROSITE" id="PS50931"/>
    </source>
</evidence>
<accession>A0A557NY73</accession>
<evidence type="ECO:0000313" key="7">
    <source>
        <dbReference type="Proteomes" id="UP000319828"/>
    </source>
</evidence>
<evidence type="ECO:0000256" key="4">
    <source>
        <dbReference type="ARBA" id="ARBA00023163"/>
    </source>
</evidence>
<evidence type="ECO:0000256" key="1">
    <source>
        <dbReference type="ARBA" id="ARBA00009437"/>
    </source>
</evidence>
<dbReference type="Proteomes" id="UP000319828">
    <property type="component" value="Unassembled WGS sequence"/>
</dbReference>
<keyword evidence="3" id="KW-0238">DNA-binding</keyword>
<dbReference type="CDD" id="cd05466">
    <property type="entry name" value="PBP2_LTTR_substrate"/>
    <property type="match status" value="1"/>
</dbReference>
<dbReference type="Pfam" id="PF00126">
    <property type="entry name" value="HTH_1"/>
    <property type="match status" value="1"/>
</dbReference>
<evidence type="ECO:0000313" key="6">
    <source>
        <dbReference type="EMBL" id="TVO33362.1"/>
    </source>
</evidence>
<organism evidence="6 7">
    <name type="scientific">Vibrio algivorus</name>
    <dbReference type="NCBI Taxonomy" id="1667024"/>
    <lineage>
        <taxon>Bacteria</taxon>
        <taxon>Pseudomonadati</taxon>
        <taxon>Pseudomonadota</taxon>
        <taxon>Gammaproteobacteria</taxon>
        <taxon>Vibrionales</taxon>
        <taxon>Vibrionaceae</taxon>
        <taxon>Vibrio</taxon>
    </lineage>
</organism>
<dbReference type="PANTHER" id="PTHR30126:SF99">
    <property type="entry name" value="TRANSCRIPTIONAL REGULATOR LYSR FAMILY"/>
    <property type="match status" value="1"/>
</dbReference>
<dbReference type="SUPFAM" id="SSF46785">
    <property type="entry name" value="Winged helix' DNA-binding domain"/>
    <property type="match status" value="1"/>
</dbReference>
<sequence length="296" mass="33762">MLNPVWLHTFKTLVDVGHFTKTSDKLFMTQPGVSQHIQKLEAACGHNLLIRYNKTFELTEQGRQVYNYAQQLLINENALLDSLNIDDPYQGEIKLACSGSLALSLFPKLLELQKRNPTLVVHLEVAPNHKILNEVQSSNIDLGIVTHKPQESFFEIDKLGVESLCLILPKDHQNKPITTAQLSSLGMIRHPDADHYLSLYLHRCGEKNWQDIEIEKIKTVSYINQLSQILLPIAHGMGFTVLPQSAVDSFYLADEVTIHNPTNRVTESLYCIGKRHKQKPKRITMILEHLQQWISD</sequence>
<dbReference type="EMBL" id="VMKJ01000043">
    <property type="protein sequence ID" value="TVO33362.1"/>
    <property type="molecule type" value="Genomic_DNA"/>
</dbReference>
<keyword evidence="2" id="KW-0805">Transcription regulation</keyword>
<dbReference type="AlphaFoldDB" id="A0A557NY73"/>
<dbReference type="InterPro" id="IPR005119">
    <property type="entry name" value="LysR_subst-bd"/>
</dbReference>
<reference evidence="6 7" key="1">
    <citation type="submission" date="2019-07" db="EMBL/GenBank/DDBJ databases">
        <title>The draft genome sequence of Vibrio algivorus M1486.</title>
        <authorList>
            <person name="Meng X."/>
        </authorList>
    </citation>
    <scope>NUCLEOTIDE SEQUENCE [LARGE SCALE GENOMIC DNA]</scope>
    <source>
        <strain evidence="6 7">M1486</strain>
    </source>
</reference>
<name>A0A557NY73_9VIBR</name>
<feature type="domain" description="HTH lysR-type" evidence="5">
    <location>
        <begin position="2"/>
        <end position="59"/>
    </location>
</feature>
<dbReference type="PRINTS" id="PR00039">
    <property type="entry name" value="HTHLYSR"/>
</dbReference>